<dbReference type="InterPro" id="IPR029325">
    <property type="entry name" value="ITPR-bd"/>
</dbReference>
<feature type="region of interest" description="Disordered" evidence="1">
    <location>
        <begin position="457"/>
        <end position="512"/>
    </location>
</feature>
<sequence length="512" mass="56030">MMSILRSSVLGGASVTHRAGTRRQRLLPPLKQGLSMTSSCYSSSTCKTISSVSDVLQLYEEDAEEVLCALGFGGVEDQITARIPSRFLNSTSHAKGINLRLFLDSQIQRIREEDHRLCLASRFRQVEVLTATANAFYSLYSYVSRTPLQKLDTPVFTFPSPVKKMERFQPSTSSGPRSPVERLKDTVNKMCLYTGSPHGFDSTSPKPLHRKRSSVPDIVELIMRTKTGTAKRLDLEGHNRNKQIVDDRLTAWDGEKEPMQEVDVNIHQHDTKVCHDETELGSTNSGPIFCATLSSSEETLTDPEQQLPLTWSELDSCPTQIHAGAAELHPTCDFCGQITHSTNCPLPAEDTDASVLESYKPCVLAQDCNPDATNGAGLNSGCGRCCITVTGWDGENESSCSTKTPHFHYAPPVASTVTSEESINQGDTKYLKPMTHASTGDFSSTRQQENSFELEEVHSAGEEDFGQSEHSRTSSLSRCSNKGEVVRGDSVQSDSSGFADEDLGPSAEKLSS</sequence>
<dbReference type="AlphaFoldDB" id="A0A437DEZ0"/>
<feature type="compositionally biased region" description="Basic and acidic residues" evidence="1">
    <location>
        <begin position="457"/>
        <end position="472"/>
    </location>
</feature>
<reference evidence="3 4" key="2">
    <citation type="submission" date="2019-01" db="EMBL/GenBank/DDBJ databases">
        <title>A chromosome length genome reference of the Java medaka (oryzias javanicus).</title>
        <authorList>
            <person name="Herpin A."/>
            <person name="Takehana Y."/>
            <person name="Naruse K."/>
            <person name="Ansai S."/>
            <person name="Kawaguchi M."/>
        </authorList>
    </citation>
    <scope>NUCLEOTIDE SEQUENCE [LARGE SCALE GENOMIC DNA]</scope>
    <source>
        <strain evidence="3">RS831</strain>
        <tissue evidence="3">Whole body</tissue>
    </source>
</reference>
<dbReference type="Pfam" id="PF14722">
    <property type="entry name" value="KRAP_IP3R_bind"/>
    <property type="match status" value="1"/>
</dbReference>
<evidence type="ECO:0000313" key="3">
    <source>
        <dbReference type="EMBL" id="RVE73422.1"/>
    </source>
</evidence>
<evidence type="ECO:0000259" key="2">
    <source>
        <dbReference type="SMART" id="SM01257"/>
    </source>
</evidence>
<evidence type="ECO:0000313" key="4">
    <source>
        <dbReference type="Proteomes" id="UP000283210"/>
    </source>
</evidence>
<feature type="domain" description="ITPR-interacting" evidence="2">
    <location>
        <begin position="28"/>
        <end position="191"/>
    </location>
</feature>
<dbReference type="Proteomes" id="UP000283210">
    <property type="component" value="Chromosome 5"/>
</dbReference>
<name>A0A437DEZ0_ORYJA</name>
<gene>
    <name evidence="3" type="ORF">OJAV_G00046030</name>
</gene>
<keyword evidence="4" id="KW-1185">Reference proteome</keyword>
<dbReference type="InterPro" id="IPR043444">
    <property type="entry name" value="TESPA1-like"/>
</dbReference>
<accession>A0A437DEZ0</accession>
<dbReference type="PANTHER" id="PTHR17469:SF1">
    <property type="entry name" value="PROTEIN TESPA1"/>
    <property type="match status" value="1"/>
</dbReference>
<reference evidence="3 4" key="1">
    <citation type="submission" date="2018-11" db="EMBL/GenBank/DDBJ databases">
        <authorList>
            <person name="Lopez-Roques C."/>
            <person name="Donnadieu C."/>
            <person name="Bouchez O."/>
            <person name="Klopp C."/>
            <person name="Cabau C."/>
            <person name="Zahm M."/>
        </authorList>
    </citation>
    <scope>NUCLEOTIDE SEQUENCE [LARGE SCALE GENOMIC DNA]</scope>
    <source>
        <strain evidence="3">RS831</strain>
        <tissue evidence="3">Whole body</tissue>
    </source>
</reference>
<dbReference type="OrthoDB" id="6088188at2759"/>
<protein>
    <recommendedName>
        <fullName evidence="2">ITPR-interacting domain-containing protein</fullName>
    </recommendedName>
</protein>
<proteinExistence type="predicted"/>
<dbReference type="GO" id="GO:0005102">
    <property type="term" value="F:signaling receptor binding"/>
    <property type="evidence" value="ECO:0007669"/>
    <property type="project" value="InterPro"/>
</dbReference>
<organism evidence="3 4">
    <name type="scientific">Oryzias javanicus</name>
    <name type="common">Javanese ricefish</name>
    <name type="synonym">Aplocheilus javanicus</name>
    <dbReference type="NCBI Taxonomy" id="123683"/>
    <lineage>
        <taxon>Eukaryota</taxon>
        <taxon>Metazoa</taxon>
        <taxon>Chordata</taxon>
        <taxon>Craniata</taxon>
        <taxon>Vertebrata</taxon>
        <taxon>Euteleostomi</taxon>
        <taxon>Actinopterygii</taxon>
        <taxon>Neopterygii</taxon>
        <taxon>Teleostei</taxon>
        <taxon>Neoteleostei</taxon>
        <taxon>Acanthomorphata</taxon>
        <taxon>Ovalentaria</taxon>
        <taxon>Atherinomorphae</taxon>
        <taxon>Beloniformes</taxon>
        <taxon>Adrianichthyidae</taxon>
        <taxon>Oryziinae</taxon>
        <taxon>Oryzias</taxon>
    </lineage>
</organism>
<dbReference type="PANTHER" id="PTHR17469">
    <property type="entry name" value="SPERM SPECIFIC ANTIGEN 2-RELATED"/>
    <property type="match status" value="1"/>
</dbReference>
<evidence type="ECO:0000256" key="1">
    <source>
        <dbReference type="SAM" id="MobiDB-lite"/>
    </source>
</evidence>
<dbReference type="SMART" id="SM01257">
    <property type="entry name" value="KRAP_IP3R_bind"/>
    <property type="match status" value="1"/>
</dbReference>
<dbReference type="EMBL" id="CM012441">
    <property type="protein sequence ID" value="RVE73422.1"/>
    <property type="molecule type" value="Genomic_DNA"/>
</dbReference>